<dbReference type="Gene3D" id="3.80.10.10">
    <property type="entry name" value="Ribonuclease Inhibitor"/>
    <property type="match status" value="1"/>
</dbReference>
<accession>A0A1E5W4E7</accession>
<dbReference type="Proteomes" id="UP000095767">
    <property type="component" value="Unassembled WGS sequence"/>
</dbReference>
<feature type="non-terminal residue" evidence="1">
    <location>
        <position position="1"/>
    </location>
</feature>
<reference evidence="1 2" key="1">
    <citation type="submission" date="2016-09" db="EMBL/GenBank/DDBJ databases">
        <title>The draft genome of Dichanthelium oligosanthes: A C3 panicoid grass species.</title>
        <authorList>
            <person name="Studer A.J."/>
            <person name="Schnable J.C."/>
            <person name="Brutnell T.P."/>
        </authorList>
    </citation>
    <scope>NUCLEOTIDE SEQUENCE [LARGE SCALE GENOMIC DNA]</scope>
    <source>
        <strain evidence="2">cv. Kellogg 1175</strain>
        <tissue evidence="1">Leaf</tissue>
    </source>
</reference>
<evidence type="ECO:0000313" key="2">
    <source>
        <dbReference type="Proteomes" id="UP000095767"/>
    </source>
</evidence>
<dbReference type="AlphaFoldDB" id="A0A1E5W4E7"/>
<comment type="caution">
    <text evidence="1">The sequence shown here is derived from an EMBL/GenBank/DDBJ whole genome shotgun (WGS) entry which is preliminary data.</text>
</comment>
<dbReference type="EMBL" id="LWDX02021645">
    <property type="protein sequence ID" value="OEL32276.1"/>
    <property type="molecule type" value="Genomic_DNA"/>
</dbReference>
<proteinExistence type="predicted"/>
<organism evidence="1 2">
    <name type="scientific">Dichanthelium oligosanthes</name>
    <dbReference type="NCBI Taxonomy" id="888268"/>
    <lineage>
        <taxon>Eukaryota</taxon>
        <taxon>Viridiplantae</taxon>
        <taxon>Streptophyta</taxon>
        <taxon>Embryophyta</taxon>
        <taxon>Tracheophyta</taxon>
        <taxon>Spermatophyta</taxon>
        <taxon>Magnoliopsida</taxon>
        <taxon>Liliopsida</taxon>
        <taxon>Poales</taxon>
        <taxon>Poaceae</taxon>
        <taxon>PACMAD clade</taxon>
        <taxon>Panicoideae</taxon>
        <taxon>Panicodae</taxon>
        <taxon>Paniceae</taxon>
        <taxon>Dichantheliinae</taxon>
        <taxon>Dichanthelium</taxon>
    </lineage>
</organism>
<keyword evidence="2" id="KW-1185">Reference proteome</keyword>
<gene>
    <name evidence="1" type="ORF">BAE44_0006710</name>
</gene>
<dbReference type="InterPro" id="IPR032675">
    <property type="entry name" value="LRR_dom_sf"/>
</dbReference>
<protein>
    <submittedName>
        <fullName evidence="1">Uncharacterized protein</fullName>
    </submittedName>
</protein>
<name>A0A1E5W4E7_9POAL</name>
<evidence type="ECO:0000313" key="1">
    <source>
        <dbReference type="EMBL" id="OEL32276.1"/>
    </source>
</evidence>
<dbReference type="SUPFAM" id="SSF52058">
    <property type="entry name" value="L domain-like"/>
    <property type="match status" value="1"/>
</dbReference>
<sequence>LVTLDDLLTHECLPAISSICILLCEDLLSLPCERFGGFTYLKELNILENLTSLNSLRIVLCECIVSLPGHLWSSSLALSLQELFIADCPNLVSMGGANAIANIERVYINRCAKLEELNQPVLLRRH</sequence>
<dbReference type="OrthoDB" id="694279at2759"/>